<dbReference type="Pfam" id="PF19877">
    <property type="entry name" value="DUF6350"/>
    <property type="match status" value="1"/>
</dbReference>
<feature type="transmembrane region" description="Helical" evidence="2">
    <location>
        <begin position="251"/>
        <end position="275"/>
    </location>
</feature>
<feature type="transmembrane region" description="Helical" evidence="2">
    <location>
        <begin position="134"/>
        <end position="156"/>
    </location>
</feature>
<feature type="region of interest" description="Disordered" evidence="1">
    <location>
        <begin position="1"/>
        <end position="26"/>
    </location>
</feature>
<feature type="transmembrane region" description="Helical" evidence="2">
    <location>
        <begin position="218"/>
        <end position="239"/>
    </location>
</feature>
<feature type="compositionally biased region" description="Basic and acidic residues" evidence="1">
    <location>
        <begin position="452"/>
        <end position="463"/>
    </location>
</feature>
<gene>
    <name evidence="3" type="ORF">IU449_13400</name>
</gene>
<dbReference type="Proteomes" id="UP000707731">
    <property type="component" value="Unassembled WGS sequence"/>
</dbReference>
<feature type="compositionally biased region" description="Acidic residues" evidence="1">
    <location>
        <begin position="500"/>
        <end position="519"/>
    </location>
</feature>
<keyword evidence="2" id="KW-0472">Membrane</keyword>
<feature type="compositionally biased region" description="Basic and acidic residues" evidence="1">
    <location>
        <begin position="520"/>
        <end position="537"/>
    </location>
</feature>
<dbReference type="InterPro" id="IPR045931">
    <property type="entry name" value="DUF6350"/>
</dbReference>
<keyword evidence="2" id="KW-1133">Transmembrane helix</keyword>
<name>A0ABS0DAT4_9NOCA</name>
<proteinExistence type="predicted"/>
<accession>A0ABS0DAT4</accession>
<feature type="region of interest" description="Disordered" evidence="1">
    <location>
        <begin position="422"/>
        <end position="572"/>
    </location>
</feature>
<feature type="compositionally biased region" description="Basic and acidic residues" evidence="1">
    <location>
        <begin position="422"/>
        <end position="443"/>
    </location>
</feature>
<dbReference type="EMBL" id="JADLQN010000001">
    <property type="protein sequence ID" value="MBF6355526.1"/>
    <property type="molecule type" value="Genomic_DNA"/>
</dbReference>
<feature type="transmembrane region" description="Helical" evidence="2">
    <location>
        <begin position="168"/>
        <end position="190"/>
    </location>
</feature>
<evidence type="ECO:0000313" key="4">
    <source>
        <dbReference type="Proteomes" id="UP000707731"/>
    </source>
</evidence>
<feature type="compositionally biased region" description="Basic and acidic residues" evidence="1">
    <location>
        <begin position="487"/>
        <end position="499"/>
    </location>
</feature>
<feature type="transmembrane region" description="Helical" evidence="2">
    <location>
        <begin position="379"/>
        <end position="405"/>
    </location>
</feature>
<feature type="transmembrane region" description="Helical" evidence="2">
    <location>
        <begin position="345"/>
        <end position="367"/>
    </location>
</feature>
<feature type="compositionally biased region" description="Acidic residues" evidence="1">
    <location>
        <begin position="464"/>
        <end position="486"/>
    </location>
</feature>
<comment type="caution">
    <text evidence="3">The sequence shown here is derived from an EMBL/GenBank/DDBJ whole genome shotgun (WGS) entry which is preliminary data.</text>
</comment>
<feature type="compositionally biased region" description="Acidic residues" evidence="1">
    <location>
        <begin position="558"/>
        <end position="572"/>
    </location>
</feature>
<evidence type="ECO:0000313" key="3">
    <source>
        <dbReference type="EMBL" id="MBF6355526.1"/>
    </source>
</evidence>
<keyword evidence="2" id="KW-0812">Transmembrane</keyword>
<feature type="transmembrane region" description="Helical" evidence="2">
    <location>
        <begin position="102"/>
        <end position="122"/>
    </location>
</feature>
<organism evidence="3 4">
    <name type="scientific">Nocardia higoensis</name>
    <dbReference type="NCBI Taxonomy" id="228599"/>
    <lineage>
        <taxon>Bacteria</taxon>
        <taxon>Bacillati</taxon>
        <taxon>Actinomycetota</taxon>
        <taxon>Actinomycetes</taxon>
        <taxon>Mycobacteriales</taxon>
        <taxon>Nocardiaceae</taxon>
        <taxon>Nocardia</taxon>
    </lineage>
</organism>
<feature type="transmembrane region" description="Helical" evidence="2">
    <location>
        <begin position="45"/>
        <end position="70"/>
    </location>
</feature>
<protein>
    <submittedName>
        <fullName evidence="3">Uncharacterized protein</fullName>
    </submittedName>
</protein>
<feature type="transmembrane region" description="Helical" evidence="2">
    <location>
        <begin position="314"/>
        <end position="333"/>
    </location>
</feature>
<sequence length="572" mass="60897">MSSPRNSLVRWTGEPPGKPERPVRSGPEEIYEPGFLSLTPERARVLLLVAVRPAAQAMLVVAVLVLLTLLTSGDGMAGTSAAIAGSWLAIHQVPLTIGQTTLGLLPLLPTAVLLWAAARECARAMVPGGSRADLGWLLGAALGGPLLVTAVCLAVVEDASAILPVRSPNALGAFGLVLALHLIAAVAGMVSREIPHVVDLLRLPDRVEAGLRCSGRAALRLLACAAVVTVVSLLAHWSAMGEGYASAGNVWGVFGLTALSLVYFPNVVVGALGMLMGAPVQFGAASISLFEVVGGPVPVVPVLAALPVGPAAGWWPLLMALPAVAGVITGLDLARTGDDEIRRPWSVLVCAAGTTLVLLAAALLAGGELGGFGHVGLDLVVFAAASFLLLAVTGWIGLIAARLVLDRRAVHLGHDYYDDDDYDRRGGSRADHEIGRDDDRYDDDHDGDEHDGDEHHDDEHHDDEYYDDDYDDEYDEYDDHYDDDYDGDHHQHDDDHHDGDDYEDDDPDHGYGEYDDDPDHDVAEHDLDEADRDHPDAIEAEVLDDPPAVSRPRREPDADIVDAEVVDPDAAR</sequence>
<keyword evidence="4" id="KW-1185">Reference proteome</keyword>
<evidence type="ECO:0000256" key="1">
    <source>
        <dbReference type="SAM" id="MobiDB-lite"/>
    </source>
</evidence>
<reference evidence="3 4" key="1">
    <citation type="submission" date="2020-10" db="EMBL/GenBank/DDBJ databases">
        <title>Identification of Nocardia species via Next-generation sequencing and recognition of intraspecies genetic diversity.</title>
        <authorList>
            <person name="Li P."/>
            <person name="Li P."/>
            <person name="Lu B."/>
        </authorList>
    </citation>
    <scope>NUCLEOTIDE SEQUENCE [LARGE SCALE GENOMIC DNA]</scope>
    <source>
        <strain evidence="3 4">BJ06-0143</strain>
    </source>
</reference>
<feature type="transmembrane region" description="Helical" evidence="2">
    <location>
        <begin position="287"/>
        <end position="308"/>
    </location>
</feature>
<evidence type="ECO:0000256" key="2">
    <source>
        <dbReference type="SAM" id="Phobius"/>
    </source>
</evidence>
<feature type="compositionally biased region" description="Basic and acidic residues" evidence="1">
    <location>
        <begin position="17"/>
        <end position="26"/>
    </location>
</feature>